<protein>
    <recommendedName>
        <fullName evidence="5">Putative nuclease HARBI1</fullName>
    </recommendedName>
    <alternativeName>
        <fullName evidence="11">Harbinger transposase-derived nuclease</fullName>
    </alternativeName>
</protein>
<dbReference type="GO" id="GO:0005634">
    <property type="term" value="C:nucleus"/>
    <property type="evidence" value="ECO:0007669"/>
    <property type="project" value="UniProtKB-SubCell"/>
</dbReference>
<evidence type="ECO:0000313" key="15">
    <source>
        <dbReference type="Proteomes" id="UP000054047"/>
    </source>
</evidence>
<evidence type="ECO:0000256" key="11">
    <source>
        <dbReference type="ARBA" id="ARBA00030126"/>
    </source>
</evidence>
<evidence type="ECO:0000256" key="10">
    <source>
        <dbReference type="ARBA" id="ARBA00023242"/>
    </source>
</evidence>
<evidence type="ECO:0000256" key="4">
    <source>
        <dbReference type="ARBA" id="ARBA00006958"/>
    </source>
</evidence>
<keyword evidence="6" id="KW-0963">Cytoplasm</keyword>
<dbReference type="Proteomes" id="UP000054047">
    <property type="component" value="Unassembled WGS sequence"/>
</dbReference>
<dbReference type="GO" id="GO:0016787">
    <property type="term" value="F:hydrolase activity"/>
    <property type="evidence" value="ECO:0007669"/>
    <property type="project" value="UniProtKB-KW"/>
</dbReference>
<dbReference type="GO" id="GO:0004518">
    <property type="term" value="F:nuclease activity"/>
    <property type="evidence" value="ECO:0007669"/>
    <property type="project" value="UniProtKB-KW"/>
</dbReference>
<evidence type="ECO:0000256" key="2">
    <source>
        <dbReference type="ARBA" id="ARBA00004123"/>
    </source>
</evidence>
<evidence type="ECO:0000256" key="6">
    <source>
        <dbReference type="ARBA" id="ARBA00022490"/>
    </source>
</evidence>
<dbReference type="OrthoDB" id="5863278at2759"/>
<evidence type="ECO:0000256" key="9">
    <source>
        <dbReference type="ARBA" id="ARBA00022801"/>
    </source>
</evidence>
<reference evidence="14 15" key="1">
    <citation type="submission" date="2013-12" db="EMBL/GenBank/DDBJ databases">
        <title>Draft genome of the parsitic nematode Ancylostoma duodenale.</title>
        <authorList>
            <person name="Mitreva M."/>
        </authorList>
    </citation>
    <scope>NUCLEOTIDE SEQUENCE [LARGE SCALE GENOMIC DNA]</scope>
    <source>
        <strain evidence="14 15">Zhejiang</strain>
    </source>
</reference>
<comment type="cofactor">
    <cofactor evidence="1">
        <name>a divalent metal cation</name>
        <dbReference type="ChEBI" id="CHEBI:60240"/>
    </cofactor>
</comment>
<dbReference type="InterPro" id="IPR045249">
    <property type="entry name" value="HARBI1-like"/>
</dbReference>
<evidence type="ECO:0000256" key="12">
    <source>
        <dbReference type="ARBA" id="ARBA00045850"/>
    </source>
</evidence>
<keyword evidence="7" id="KW-0540">Nuclease</keyword>
<comment type="function">
    <text evidence="12">Transposase-derived protein that may have nuclease activity. Does not have transposase activity.</text>
</comment>
<dbReference type="Pfam" id="PF13359">
    <property type="entry name" value="DDE_Tnp_4"/>
    <property type="match status" value="1"/>
</dbReference>
<evidence type="ECO:0000256" key="1">
    <source>
        <dbReference type="ARBA" id="ARBA00001968"/>
    </source>
</evidence>
<accession>A0A0C2C893</accession>
<feature type="non-terminal residue" evidence="14">
    <location>
        <position position="1"/>
    </location>
</feature>
<dbReference type="PANTHER" id="PTHR22930">
    <property type="match status" value="1"/>
</dbReference>
<comment type="subcellular location">
    <subcellularLocation>
        <location evidence="3">Cytoplasm</location>
    </subcellularLocation>
    <subcellularLocation>
        <location evidence="2">Nucleus</location>
    </subcellularLocation>
</comment>
<organism evidence="14 15">
    <name type="scientific">Ancylostoma duodenale</name>
    <dbReference type="NCBI Taxonomy" id="51022"/>
    <lineage>
        <taxon>Eukaryota</taxon>
        <taxon>Metazoa</taxon>
        <taxon>Ecdysozoa</taxon>
        <taxon>Nematoda</taxon>
        <taxon>Chromadorea</taxon>
        <taxon>Rhabditida</taxon>
        <taxon>Rhabditina</taxon>
        <taxon>Rhabditomorpha</taxon>
        <taxon>Strongyloidea</taxon>
        <taxon>Ancylostomatidae</taxon>
        <taxon>Ancylostomatinae</taxon>
        <taxon>Ancylostoma</taxon>
    </lineage>
</organism>
<feature type="domain" description="DDE Tnp4" evidence="13">
    <location>
        <begin position="20"/>
        <end position="149"/>
    </location>
</feature>
<keyword evidence="15" id="KW-1185">Reference proteome</keyword>
<evidence type="ECO:0000259" key="13">
    <source>
        <dbReference type="Pfam" id="PF13359"/>
    </source>
</evidence>
<keyword evidence="8" id="KW-0479">Metal-binding</keyword>
<evidence type="ECO:0000313" key="14">
    <source>
        <dbReference type="EMBL" id="KIH45877.1"/>
    </source>
</evidence>
<gene>
    <name evidence="14" type="ORF">ANCDUO_24075</name>
</gene>
<dbReference type="GO" id="GO:0005737">
    <property type="term" value="C:cytoplasm"/>
    <property type="evidence" value="ECO:0007669"/>
    <property type="project" value="UniProtKB-SubCell"/>
</dbReference>
<name>A0A0C2C893_9BILA</name>
<dbReference type="PRINTS" id="PR02086">
    <property type="entry name" value="PUTNUCHARBI1"/>
</dbReference>
<sequence length="150" mass="17258">LSFFFRFYQLTGIPEIIGCVDGSHVEIRAPLETEYAYVNRKGWHSINVGLACDFFKIFIWVSAKYPGRSHDSRVFRESAFYRDFVSGRRRGVLLGDSAYQAETFLLKPILSARTEPERRYTNALCRGRVIIEDAIGALKSQFQCLYSALR</sequence>
<dbReference type="EMBL" id="KN770853">
    <property type="protein sequence ID" value="KIH45877.1"/>
    <property type="molecule type" value="Genomic_DNA"/>
</dbReference>
<dbReference type="AlphaFoldDB" id="A0A0C2C893"/>
<proteinExistence type="inferred from homology"/>
<keyword evidence="10" id="KW-0539">Nucleus</keyword>
<comment type="similarity">
    <text evidence="4">Belongs to the HARBI1 family.</text>
</comment>
<keyword evidence="9" id="KW-0378">Hydrolase</keyword>
<evidence type="ECO:0000256" key="7">
    <source>
        <dbReference type="ARBA" id="ARBA00022722"/>
    </source>
</evidence>
<dbReference type="PANTHER" id="PTHR22930:SF85">
    <property type="entry name" value="GH03217P-RELATED"/>
    <property type="match status" value="1"/>
</dbReference>
<dbReference type="InterPro" id="IPR026103">
    <property type="entry name" value="HARBI1_animal"/>
</dbReference>
<evidence type="ECO:0000256" key="3">
    <source>
        <dbReference type="ARBA" id="ARBA00004496"/>
    </source>
</evidence>
<dbReference type="InterPro" id="IPR027806">
    <property type="entry name" value="HARBI1_dom"/>
</dbReference>
<dbReference type="GO" id="GO:0046872">
    <property type="term" value="F:metal ion binding"/>
    <property type="evidence" value="ECO:0007669"/>
    <property type="project" value="UniProtKB-KW"/>
</dbReference>
<evidence type="ECO:0000256" key="8">
    <source>
        <dbReference type="ARBA" id="ARBA00022723"/>
    </source>
</evidence>
<evidence type="ECO:0000256" key="5">
    <source>
        <dbReference type="ARBA" id="ARBA00015519"/>
    </source>
</evidence>